<dbReference type="InterPro" id="IPR010982">
    <property type="entry name" value="Lambda_DNA-bd_dom_sf"/>
</dbReference>
<evidence type="ECO:0000313" key="2">
    <source>
        <dbReference type="EMBL" id="MBE1604169.1"/>
    </source>
</evidence>
<dbReference type="Gene3D" id="1.10.260.40">
    <property type="entry name" value="lambda repressor-like DNA-binding domains"/>
    <property type="match status" value="1"/>
</dbReference>
<dbReference type="AlphaFoldDB" id="A0A927MQE2"/>
<dbReference type="PROSITE" id="PS50943">
    <property type="entry name" value="HTH_CROC1"/>
    <property type="match status" value="1"/>
</dbReference>
<organism evidence="2 3">
    <name type="scientific">Actinopolymorpha pittospori</name>
    <dbReference type="NCBI Taxonomy" id="648752"/>
    <lineage>
        <taxon>Bacteria</taxon>
        <taxon>Bacillati</taxon>
        <taxon>Actinomycetota</taxon>
        <taxon>Actinomycetes</taxon>
        <taxon>Propionibacteriales</taxon>
        <taxon>Actinopolymorphaceae</taxon>
        <taxon>Actinopolymorpha</taxon>
    </lineage>
</organism>
<dbReference type="RefSeq" id="WP_192748779.1">
    <property type="nucleotide sequence ID" value="NZ_BAABJL010000173.1"/>
</dbReference>
<dbReference type="Proteomes" id="UP000638648">
    <property type="component" value="Unassembled WGS sequence"/>
</dbReference>
<dbReference type="InterPro" id="IPR001387">
    <property type="entry name" value="Cro/C1-type_HTH"/>
</dbReference>
<dbReference type="Pfam" id="PF19054">
    <property type="entry name" value="DUF5753"/>
    <property type="match status" value="1"/>
</dbReference>
<keyword evidence="3" id="KW-1185">Reference proteome</keyword>
<dbReference type="InterPro" id="IPR043917">
    <property type="entry name" value="DUF5753"/>
</dbReference>
<comment type="caution">
    <text evidence="2">The sequence shown here is derived from an EMBL/GenBank/DDBJ whole genome shotgun (WGS) entry which is preliminary data.</text>
</comment>
<dbReference type="GO" id="GO:0003677">
    <property type="term" value="F:DNA binding"/>
    <property type="evidence" value="ECO:0007669"/>
    <property type="project" value="InterPro"/>
</dbReference>
<evidence type="ECO:0000259" key="1">
    <source>
        <dbReference type="PROSITE" id="PS50943"/>
    </source>
</evidence>
<dbReference type="Pfam" id="PF13560">
    <property type="entry name" value="HTH_31"/>
    <property type="match status" value="1"/>
</dbReference>
<name>A0A927MQE2_9ACTN</name>
<dbReference type="SMART" id="SM00530">
    <property type="entry name" value="HTH_XRE"/>
    <property type="match status" value="1"/>
</dbReference>
<protein>
    <submittedName>
        <fullName evidence="2">Transcriptional regulator with XRE-family HTH domain</fullName>
    </submittedName>
</protein>
<proteinExistence type="predicted"/>
<evidence type="ECO:0000313" key="3">
    <source>
        <dbReference type="Proteomes" id="UP000638648"/>
    </source>
</evidence>
<dbReference type="CDD" id="cd00093">
    <property type="entry name" value="HTH_XRE"/>
    <property type="match status" value="1"/>
</dbReference>
<sequence length="329" mass="36417">MSNRKITQGGESVRGGTMCTQHARCKVGDHGDGDINMASPYVRRLRLAQELSARLKASRRSQQDLARQLSWDRSKVTRLLNGDAVRPNESEVVAVLNALEVSGDEFARLRAMARDAAHRGWWVGRAKRMGERQAVHADLESGAATIREYQQTWAPGLLQTPDYVRALTRYDDLTLPGVLKAELDAEVMIKGRAQRQLMRQAPDGPTYEVVIDEGVLMRPTAPLEILATQLRHLAAVSDKTTVYVLPKKALIDAYSVPRSSFSLFTYADPGDGTIVLEDCVTSDLVLNDPEGVKPYEVLYARLKRAALPADESARLLEKAADEMMKGIMS</sequence>
<reference evidence="2" key="1">
    <citation type="submission" date="2020-10" db="EMBL/GenBank/DDBJ databases">
        <title>Sequencing the genomes of 1000 actinobacteria strains.</title>
        <authorList>
            <person name="Klenk H.-P."/>
        </authorList>
    </citation>
    <scope>NUCLEOTIDE SEQUENCE</scope>
    <source>
        <strain evidence="2">DSM 45354</strain>
    </source>
</reference>
<dbReference type="EMBL" id="JADBEM010000001">
    <property type="protein sequence ID" value="MBE1604169.1"/>
    <property type="molecule type" value="Genomic_DNA"/>
</dbReference>
<dbReference type="SUPFAM" id="SSF47413">
    <property type="entry name" value="lambda repressor-like DNA-binding domains"/>
    <property type="match status" value="1"/>
</dbReference>
<feature type="domain" description="HTH cro/C1-type" evidence="1">
    <location>
        <begin position="51"/>
        <end position="106"/>
    </location>
</feature>
<accession>A0A927MQE2</accession>
<gene>
    <name evidence="2" type="ORF">HEB94_001017</name>
</gene>